<feature type="compositionally biased region" description="Low complexity" evidence="1">
    <location>
        <begin position="86"/>
        <end position="97"/>
    </location>
</feature>
<name>A0AAE1XPT5_9LAMI</name>
<gene>
    <name evidence="2" type="ORF">Salat_2691300</name>
</gene>
<evidence type="ECO:0000313" key="3">
    <source>
        <dbReference type="Proteomes" id="UP001293254"/>
    </source>
</evidence>
<dbReference type="AlphaFoldDB" id="A0AAE1XPT5"/>
<keyword evidence="3" id="KW-1185">Reference proteome</keyword>
<evidence type="ECO:0000313" key="2">
    <source>
        <dbReference type="EMBL" id="KAK4415839.1"/>
    </source>
</evidence>
<evidence type="ECO:0000256" key="1">
    <source>
        <dbReference type="SAM" id="MobiDB-lite"/>
    </source>
</evidence>
<feature type="compositionally biased region" description="Basic and acidic residues" evidence="1">
    <location>
        <begin position="51"/>
        <end position="67"/>
    </location>
</feature>
<dbReference type="Proteomes" id="UP001293254">
    <property type="component" value="Unassembled WGS sequence"/>
</dbReference>
<protein>
    <submittedName>
        <fullName evidence="2">Uncharacterized protein</fullName>
    </submittedName>
</protein>
<reference evidence="2" key="1">
    <citation type="submission" date="2020-06" db="EMBL/GenBank/DDBJ databases">
        <authorList>
            <person name="Li T."/>
            <person name="Hu X."/>
            <person name="Zhang T."/>
            <person name="Song X."/>
            <person name="Zhang H."/>
            <person name="Dai N."/>
            <person name="Sheng W."/>
            <person name="Hou X."/>
            <person name="Wei L."/>
        </authorList>
    </citation>
    <scope>NUCLEOTIDE SEQUENCE</scope>
    <source>
        <strain evidence="2">3651</strain>
        <tissue evidence="2">Leaf</tissue>
    </source>
</reference>
<comment type="caution">
    <text evidence="2">The sequence shown here is derived from an EMBL/GenBank/DDBJ whole genome shotgun (WGS) entry which is preliminary data.</text>
</comment>
<accession>A0AAE1XPT5</accession>
<feature type="region of interest" description="Disordered" evidence="1">
    <location>
        <begin position="1"/>
        <end position="109"/>
    </location>
</feature>
<feature type="compositionally biased region" description="Low complexity" evidence="1">
    <location>
        <begin position="21"/>
        <end position="33"/>
    </location>
</feature>
<organism evidence="2 3">
    <name type="scientific">Sesamum alatum</name>
    <dbReference type="NCBI Taxonomy" id="300844"/>
    <lineage>
        <taxon>Eukaryota</taxon>
        <taxon>Viridiplantae</taxon>
        <taxon>Streptophyta</taxon>
        <taxon>Embryophyta</taxon>
        <taxon>Tracheophyta</taxon>
        <taxon>Spermatophyta</taxon>
        <taxon>Magnoliopsida</taxon>
        <taxon>eudicotyledons</taxon>
        <taxon>Gunneridae</taxon>
        <taxon>Pentapetalae</taxon>
        <taxon>asterids</taxon>
        <taxon>lamiids</taxon>
        <taxon>Lamiales</taxon>
        <taxon>Pedaliaceae</taxon>
        <taxon>Sesamum</taxon>
    </lineage>
</organism>
<feature type="compositionally biased region" description="Pro residues" evidence="1">
    <location>
        <begin position="98"/>
        <end position="109"/>
    </location>
</feature>
<reference evidence="2" key="2">
    <citation type="journal article" date="2024" name="Plant">
        <title>Genomic evolution and insights into agronomic trait innovations of Sesamum species.</title>
        <authorList>
            <person name="Miao H."/>
            <person name="Wang L."/>
            <person name="Qu L."/>
            <person name="Liu H."/>
            <person name="Sun Y."/>
            <person name="Le M."/>
            <person name="Wang Q."/>
            <person name="Wei S."/>
            <person name="Zheng Y."/>
            <person name="Lin W."/>
            <person name="Duan Y."/>
            <person name="Cao H."/>
            <person name="Xiong S."/>
            <person name="Wang X."/>
            <person name="Wei L."/>
            <person name="Li C."/>
            <person name="Ma Q."/>
            <person name="Ju M."/>
            <person name="Zhao R."/>
            <person name="Li G."/>
            <person name="Mu C."/>
            <person name="Tian Q."/>
            <person name="Mei H."/>
            <person name="Zhang T."/>
            <person name="Gao T."/>
            <person name="Zhang H."/>
        </authorList>
    </citation>
    <scope>NUCLEOTIDE SEQUENCE</scope>
    <source>
        <strain evidence="2">3651</strain>
    </source>
</reference>
<sequence length="109" mass="11506">MPEFKFGSLGSSPRVPPHAPPSAAATLPSLRLPVLPTLPSPCRTAHQPSSSKKDTRLATSNKGKEIAIHNSFQELARSGVDGPEAPSVDPSPRVPSQSQPPPPLTITWD</sequence>
<proteinExistence type="predicted"/>
<dbReference type="EMBL" id="JACGWO010000011">
    <property type="protein sequence ID" value="KAK4415839.1"/>
    <property type="molecule type" value="Genomic_DNA"/>
</dbReference>